<name>A0A371H474_MUCPR</name>
<gene>
    <name evidence="1" type="ORF">CR513_19628</name>
</gene>
<reference evidence="1" key="1">
    <citation type="submission" date="2018-05" db="EMBL/GenBank/DDBJ databases">
        <title>Draft genome of Mucuna pruriens seed.</title>
        <authorList>
            <person name="Nnadi N.E."/>
            <person name="Vos R."/>
            <person name="Hasami M.H."/>
            <person name="Devisetty U.K."/>
            <person name="Aguiy J.C."/>
        </authorList>
    </citation>
    <scope>NUCLEOTIDE SEQUENCE [LARGE SCALE GENOMIC DNA]</scope>
    <source>
        <strain evidence="1">JCA_2017</strain>
    </source>
</reference>
<dbReference type="EMBL" id="QJKJ01003618">
    <property type="protein sequence ID" value="RDX97575.1"/>
    <property type="molecule type" value="Genomic_DNA"/>
</dbReference>
<accession>A0A371H474</accession>
<evidence type="ECO:0000313" key="1">
    <source>
        <dbReference type="EMBL" id="RDX97575.1"/>
    </source>
</evidence>
<comment type="caution">
    <text evidence="1">The sequence shown here is derived from an EMBL/GenBank/DDBJ whole genome shotgun (WGS) entry which is preliminary data.</text>
</comment>
<evidence type="ECO:0000313" key="2">
    <source>
        <dbReference type="Proteomes" id="UP000257109"/>
    </source>
</evidence>
<organism evidence="1 2">
    <name type="scientific">Mucuna pruriens</name>
    <name type="common">Velvet bean</name>
    <name type="synonym">Dolichos pruriens</name>
    <dbReference type="NCBI Taxonomy" id="157652"/>
    <lineage>
        <taxon>Eukaryota</taxon>
        <taxon>Viridiplantae</taxon>
        <taxon>Streptophyta</taxon>
        <taxon>Embryophyta</taxon>
        <taxon>Tracheophyta</taxon>
        <taxon>Spermatophyta</taxon>
        <taxon>Magnoliopsida</taxon>
        <taxon>eudicotyledons</taxon>
        <taxon>Gunneridae</taxon>
        <taxon>Pentapetalae</taxon>
        <taxon>rosids</taxon>
        <taxon>fabids</taxon>
        <taxon>Fabales</taxon>
        <taxon>Fabaceae</taxon>
        <taxon>Papilionoideae</taxon>
        <taxon>50 kb inversion clade</taxon>
        <taxon>NPAAA clade</taxon>
        <taxon>indigoferoid/millettioid clade</taxon>
        <taxon>Phaseoleae</taxon>
        <taxon>Mucuna</taxon>
    </lineage>
</organism>
<dbReference type="AlphaFoldDB" id="A0A371H474"/>
<sequence length="75" mass="8631">MPFGLTNVLFTFQCQFERFNVEYLGHVISGEGVAMGHAKFQGEVLNMTFDELISKRCFDEDKAKDKDFKQPKAHI</sequence>
<dbReference type="Proteomes" id="UP000257109">
    <property type="component" value="Unassembled WGS sequence"/>
</dbReference>
<feature type="non-terminal residue" evidence="1">
    <location>
        <position position="1"/>
    </location>
</feature>
<keyword evidence="2" id="KW-1185">Reference proteome</keyword>
<proteinExistence type="predicted"/>
<protein>
    <submittedName>
        <fullName evidence="1">Uncharacterized protein</fullName>
    </submittedName>
</protein>